<feature type="signal peptide" evidence="1">
    <location>
        <begin position="1"/>
        <end position="24"/>
    </location>
</feature>
<comment type="caution">
    <text evidence="3">The sequence shown here is derived from an EMBL/GenBank/DDBJ whole genome shotgun (WGS) entry which is preliminary data.</text>
</comment>
<evidence type="ECO:0000313" key="3">
    <source>
        <dbReference type="EMBL" id="OUS40296.1"/>
    </source>
</evidence>
<dbReference type="GO" id="GO:0015628">
    <property type="term" value="P:protein secretion by the type II secretion system"/>
    <property type="evidence" value="ECO:0007669"/>
    <property type="project" value="TreeGrafter"/>
</dbReference>
<keyword evidence="1" id="KW-0732">Signal</keyword>
<protein>
    <recommendedName>
        <fullName evidence="2">Helix-hairpin-helix DNA-binding motif class 1 domain-containing protein</fullName>
    </recommendedName>
</protein>
<dbReference type="AlphaFoldDB" id="A0A1Y5HSK2"/>
<dbReference type="SMART" id="SM00278">
    <property type="entry name" value="HhH1"/>
    <property type="match status" value="2"/>
</dbReference>
<dbReference type="EMBL" id="MABE01000378">
    <property type="protein sequence ID" value="OUS40296.1"/>
    <property type="molecule type" value="Genomic_DNA"/>
</dbReference>
<dbReference type="InterPro" id="IPR051675">
    <property type="entry name" value="Endo/Exo/Phosphatase_dom_1"/>
</dbReference>
<reference evidence="4" key="1">
    <citation type="journal article" date="2017" name="Proc. Natl. Acad. Sci. U.S.A.">
        <title>Simulation of Deepwater Horizon oil plume reveals substrate specialization within a complex community of hydrocarbon degraders.</title>
        <authorList>
            <person name="Hu P."/>
            <person name="Dubinsky E.A."/>
            <person name="Probst A.J."/>
            <person name="Wang J."/>
            <person name="Sieber C.M.K."/>
            <person name="Tom L.M."/>
            <person name="Gardinali P."/>
            <person name="Banfield J.F."/>
            <person name="Atlas R.M."/>
            <person name="Andersen G.L."/>
        </authorList>
    </citation>
    <scope>NUCLEOTIDE SEQUENCE [LARGE SCALE GENOMIC DNA]</scope>
</reference>
<dbReference type="SUPFAM" id="SSF47781">
    <property type="entry name" value="RuvA domain 2-like"/>
    <property type="match status" value="1"/>
</dbReference>
<accession>A0A1Y5HSK2</accession>
<evidence type="ECO:0000256" key="1">
    <source>
        <dbReference type="SAM" id="SignalP"/>
    </source>
</evidence>
<proteinExistence type="predicted"/>
<feature type="chain" id="PRO_5012124834" description="Helix-hairpin-helix DNA-binding motif class 1 domain-containing protein" evidence="1">
    <location>
        <begin position="25"/>
        <end position="93"/>
    </location>
</feature>
<dbReference type="GO" id="GO:0015627">
    <property type="term" value="C:type II protein secretion system complex"/>
    <property type="evidence" value="ECO:0007669"/>
    <property type="project" value="TreeGrafter"/>
</dbReference>
<dbReference type="InterPro" id="IPR004509">
    <property type="entry name" value="Competence_ComEA_HhH"/>
</dbReference>
<sequence length="93" mass="10122">MKIWNTFVKAALLSIMLSAGSAFSADTPQTAVNINNASIEQLEKMNGIGASKAQAIIEYRLQHGNFAKVDDIVKVKGIGPTFLEKNRAWLSVE</sequence>
<organism evidence="3 4">
    <name type="scientific">Oleispira antarctica</name>
    <dbReference type="NCBI Taxonomy" id="188908"/>
    <lineage>
        <taxon>Bacteria</taxon>
        <taxon>Pseudomonadati</taxon>
        <taxon>Pseudomonadota</taxon>
        <taxon>Gammaproteobacteria</taxon>
        <taxon>Oceanospirillales</taxon>
        <taxon>Oceanospirillaceae</taxon>
        <taxon>Oleispira</taxon>
    </lineage>
</organism>
<dbReference type="Proteomes" id="UP000227088">
    <property type="component" value="Unassembled WGS sequence"/>
</dbReference>
<name>A0A1Y5HSK2_OLEAN</name>
<feature type="domain" description="Helix-hairpin-helix DNA-binding motif class 1" evidence="2">
    <location>
        <begin position="40"/>
        <end position="59"/>
    </location>
</feature>
<dbReference type="InterPro" id="IPR010994">
    <property type="entry name" value="RuvA_2-like"/>
</dbReference>
<dbReference type="PANTHER" id="PTHR21180">
    <property type="entry name" value="ENDONUCLEASE/EXONUCLEASE/PHOSPHATASE FAMILY DOMAIN-CONTAINING PROTEIN 1"/>
    <property type="match status" value="1"/>
</dbReference>
<gene>
    <name evidence="3" type="ORF">A9R00_06740</name>
</gene>
<dbReference type="Pfam" id="PF12836">
    <property type="entry name" value="HHH_3"/>
    <property type="match status" value="1"/>
</dbReference>
<dbReference type="GO" id="GO:0006281">
    <property type="term" value="P:DNA repair"/>
    <property type="evidence" value="ECO:0007669"/>
    <property type="project" value="InterPro"/>
</dbReference>
<dbReference type="PANTHER" id="PTHR21180:SF32">
    <property type="entry name" value="ENDONUCLEASE_EXONUCLEASE_PHOSPHATASE FAMILY DOMAIN-CONTAINING PROTEIN 1"/>
    <property type="match status" value="1"/>
</dbReference>
<dbReference type="Gene3D" id="1.10.150.280">
    <property type="entry name" value="AF1531-like domain"/>
    <property type="match status" value="1"/>
</dbReference>
<dbReference type="GO" id="GO:0003677">
    <property type="term" value="F:DNA binding"/>
    <property type="evidence" value="ECO:0007669"/>
    <property type="project" value="InterPro"/>
</dbReference>
<dbReference type="InterPro" id="IPR003583">
    <property type="entry name" value="Hlx-hairpin-Hlx_DNA-bd_motif"/>
</dbReference>
<evidence type="ECO:0000259" key="2">
    <source>
        <dbReference type="SMART" id="SM00278"/>
    </source>
</evidence>
<feature type="domain" description="Helix-hairpin-helix DNA-binding motif class 1" evidence="2">
    <location>
        <begin position="70"/>
        <end position="89"/>
    </location>
</feature>
<dbReference type="NCBIfam" id="TIGR00426">
    <property type="entry name" value="competence protein ComEA helix-hairpin-helix repeat region"/>
    <property type="match status" value="1"/>
</dbReference>
<evidence type="ECO:0000313" key="4">
    <source>
        <dbReference type="Proteomes" id="UP000227088"/>
    </source>
</evidence>